<sequence>MSWLHNAVPMTAGDELYLLNRINLVQLRVDKLVDEGKPADKALIDTVRDMLIKKAERSSEND</sequence>
<organism evidence="1">
    <name type="scientific">marine sediment metagenome</name>
    <dbReference type="NCBI Taxonomy" id="412755"/>
    <lineage>
        <taxon>unclassified sequences</taxon>
        <taxon>metagenomes</taxon>
        <taxon>ecological metagenomes</taxon>
    </lineage>
</organism>
<name>X1S5N7_9ZZZZ</name>
<proteinExistence type="predicted"/>
<accession>X1S5N7</accession>
<evidence type="ECO:0000313" key="1">
    <source>
        <dbReference type="EMBL" id="GAI70760.1"/>
    </source>
</evidence>
<dbReference type="EMBL" id="BARW01000899">
    <property type="protein sequence ID" value="GAI70760.1"/>
    <property type="molecule type" value="Genomic_DNA"/>
</dbReference>
<reference evidence="1" key="1">
    <citation type="journal article" date="2014" name="Front. Microbiol.">
        <title>High frequency of phylogenetically diverse reductive dehalogenase-homologous genes in deep subseafloor sedimentary metagenomes.</title>
        <authorList>
            <person name="Kawai M."/>
            <person name="Futagami T."/>
            <person name="Toyoda A."/>
            <person name="Takaki Y."/>
            <person name="Nishi S."/>
            <person name="Hori S."/>
            <person name="Arai W."/>
            <person name="Tsubouchi T."/>
            <person name="Morono Y."/>
            <person name="Uchiyama I."/>
            <person name="Ito T."/>
            <person name="Fujiyama A."/>
            <person name="Inagaki F."/>
            <person name="Takami H."/>
        </authorList>
    </citation>
    <scope>NUCLEOTIDE SEQUENCE</scope>
    <source>
        <strain evidence="1">Expedition CK06-06</strain>
    </source>
</reference>
<comment type="caution">
    <text evidence="1">The sequence shown here is derived from an EMBL/GenBank/DDBJ whole genome shotgun (WGS) entry which is preliminary data.</text>
</comment>
<gene>
    <name evidence="1" type="ORF">S12H4_03267</name>
</gene>
<protein>
    <submittedName>
        <fullName evidence="1">Uncharacterized protein</fullName>
    </submittedName>
</protein>
<dbReference type="AlphaFoldDB" id="X1S5N7"/>